<evidence type="ECO:0000256" key="2">
    <source>
        <dbReference type="ARBA" id="ARBA00022603"/>
    </source>
</evidence>
<protein>
    <recommendedName>
        <fullName evidence="5">Trans-aconitate 2-methyltransferase</fullName>
        <ecNumber evidence="5">2.1.1.144</ecNumber>
    </recommendedName>
</protein>
<proteinExistence type="inferred from homology"/>
<comment type="caution">
    <text evidence="8">The sequence shown here is derived from an EMBL/GenBank/DDBJ whole genome shotgun (WGS) entry which is preliminary data.</text>
</comment>
<dbReference type="GO" id="GO:0030798">
    <property type="term" value="F:trans-aconitate 2-methyltransferase activity"/>
    <property type="evidence" value="ECO:0007669"/>
    <property type="project" value="UniProtKB-UniRule"/>
</dbReference>
<evidence type="ECO:0000256" key="1">
    <source>
        <dbReference type="ARBA" id="ARBA00022490"/>
    </source>
</evidence>
<reference evidence="9" key="1">
    <citation type="submission" date="2019-10" db="EMBL/GenBank/DDBJ databases">
        <title>Streptomyces sp. nov., a novel actinobacterium isolated from alkaline environment.</title>
        <authorList>
            <person name="Golinska P."/>
        </authorList>
    </citation>
    <scope>NUCLEOTIDE SEQUENCE [LARGE SCALE GENOMIC DNA]</scope>
    <source>
        <strain evidence="9">DSM 42108</strain>
    </source>
</reference>
<evidence type="ECO:0000313" key="8">
    <source>
        <dbReference type="EMBL" id="MBB0228453.1"/>
    </source>
</evidence>
<comment type="function">
    <text evidence="5">Catalyzes the S-adenosylmethionine monomethyl esterification of trans-aconitate.</text>
</comment>
<evidence type="ECO:0000256" key="5">
    <source>
        <dbReference type="HAMAP-Rule" id="MF_00560"/>
    </source>
</evidence>
<sequence length="282" mass="30590">MSDESTAPRWDPGQYLRHADHRLRPLRELLDRIADGPRPPAAPGAPPRVADLGCGPGTPTRMIAARFPGARVTGWDNSQEMLEAAREHAGPAPGGGLVDFARADLADWRPTEPHGLIVSNAALQWVPGHAGRFPEWVAGLLPGGVLAFQVPDNFGAPGHVLLRELCASPRWRDRLGGVLRGPAPILDPDGYHDALAATGCSVDLWTTEYRQLLTGPDPVLEWTRGTALLPVLTALADAPEEREAFLAEYAERLREAYPRRPDGTTVFPFRRLFAVARRPAGA</sequence>
<dbReference type="EC" id="2.1.1.144" evidence="5"/>
<dbReference type="EMBL" id="VKHS01000028">
    <property type="protein sequence ID" value="MBB0228453.1"/>
    <property type="molecule type" value="Genomic_DNA"/>
</dbReference>
<dbReference type="Proteomes" id="UP000530234">
    <property type="component" value="Unassembled WGS sequence"/>
</dbReference>
<dbReference type="PANTHER" id="PTHR43861">
    <property type="entry name" value="TRANS-ACONITATE 2-METHYLTRANSFERASE-RELATED"/>
    <property type="match status" value="1"/>
</dbReference>
<name>A0A7W3T044_9ACTN</name>
<dbReference type="RefSeq" id="WP_182660135.1">
    <property type="nucleotide sequence ID" value="NZ_VKHS01000028.1"/>
</dbReference>
<dbReference type="InterPro" id="IPR041698">
    <property type="entry name" value="Methyltransf_25"/>
</dbReference>
<dbReference type="InterPro" id="IPR029063">
    <property type="entry name" value="SAM-dependent_MTases_sf"/>
</dbReference>
<gene>
    <name evidence="5" type="primary">tam</name>
    <name evidence="8" type="ORF">FOE67_02740</name>
</gene>
<comment type="catalytic activity">
    <reaction evidence="5">
        <text>trans-aconitate + S-adenosyl-L-methionine = (E)-3-(methoxycarbonyl)pent-2-enedioate + S-adenosyl-L-homocysteine</text>
        <dbReference type="Rhea" id="RHEA:14969"/>
        <dbReference type="ChEBI" id="CHEBI:15708"/>
        <dbReference type="ChEBI" id="CHEBI:57470"/>
        <dbReference type="ChEBI" id="CHEBI:57856"/>
        <dbReference type="ChEBI" id="CHEBI:59789"/>
        <dbReference type="EC" id="2.1.1.144"/>
    </reaction>
</comment>
<dbReference type="GO" id="GO:0032259">
    <property type="term" value="P:methylation"/>
    <property type="evidence" value="ECO:0007669"/>
    <property type="project" value="UniProtKB-KW"/>
</dbReference>
<keyword evidence="9" id="KW-1185">Reference proteome</keyword>
<dbReference type="AlphaFoldDB" id="A0A7W3T044"/>
<dbReference type="GO" id="GO:0017000">
    <property type="term" value="P:antibiotic biosynthetic process"/>
    <property type="evidence" value="ECO:0007669"/>
    <property type="project" value="UniProtKB-ARBA"/>
</dbReference>
<comment type="similarity">
    <text evidence="5">Belongs to the methyltransferase superfamily. Tam family.</text>
</comment>
<dbReference type="PANTHER" id="PTHR43861:SF1">
    <property type="entry name" value="TRANS-ACONITATE 2-METHYLTRANSFERASE"/>
    <property type="match status" value="1"/>
</dbReference>
<accession>A0A7W3T044</accession>
<evidence type="ECO:0000313" key="9">
    <source>
        <dbReference type="Proteomes" id="UP000530234"/>
    </source>
</evidence>
<dbReference type="Pfam" id="PF13649">
    <property type="entry name" value="Methyltransf_25"/>
    <property type="match status" value="1"/>
</dbReference>
<evidence type="ECO:0000256" key="3">
    <source>
        <dbReference type="ARBA" id="ARBA00022679"/>
    </source>
</evidence>
<evidence type="ECO:0000259" key="7">
    <source>
        <dbReference type="Pfam" id="PF13649"/>
    </source>
</evidence>
<comment type="subcellular location">
    <subcellularLocation>
        <location evidence="5">Cytoplasm</location>
    </subcellularLocation>
</comment>
<dbReference type="Gene3D" id="3.40.50.150">
    <property type="entry name" value="Vaccinia Virus protein VP39"/>
    <property type="match status" value="1"/>
</dbReference>
<keyword evidence="1 5" id="KW-0963">Cytoplasm</keyword>
<keyword evidence="3 5" id="KW-0808">Transferase</keyword>
<feature type="domain" description="Methyltransferase" evidence="7">
    <location>
        <begin position="49"/>
        <end position="144"/>
    </location>
</feature>
<dbReference type="HAMAP" id="MF_00560">
    <property type="entry name" value="Tran_acon_Me_trans"/>
    <property type="match status" value="1"/>
</dbReference>
<dbReference type="CDD" id="cd02440">
    <property type="entry name" value="AdoMet_MTases"/>
    <property type="match status" value="1"/>
</dbReference>
<dbReference type="InterPro" id="IPR023506">
    <property type="entry name" value="Trans-aconitate_MeTrfase"/>
</dbReference>
<keyword evidence="4 5" id="KW-0949">S-adenosyl-L-methionine</keyword>
<evidence type="ECO:0000256" key="6">
    <source>
        <dbReference type="SAM" id="MobiDB-lite"/>
    </source>
</evidence>
<dbReference type="SUPFAM" id="SSF53335">
    <property type="entry name" value="S-adenosyl-L-methionine-dependent methyltransferases"/>
    <property type="match status" value="1"/>
</dbReference>
<feature type="region of interest" description="Disordered" evidence="6">
    <location>
        <begin position="33"/>
        <end position="55"/>
    </location>
</feature>
<dbReference type="Gene3D" id="1.10.150.290">
    <property type="entry name" value="S-adenosyl-L-methionine-dependent methyltransferases"/>
    <property type="match status" value="1"/>
</dbReference>
<evidence type="ECO:0000256" key="4">
    <source>
        <dbReference type="ARBA" id="ARBA00022691"/>
    </source>
</evidence>
<dbReference type="InterPro" id="IPR023149">
    <property type="entry name" value="Trans_acon_MeTrfase_C"/>
</dbReference>
<dbReference type="GO" id="GO:0005737">
    <property type="term" value="C:cytoplasm"/>
    <property type="evidence" value="ECO:0007669"/>
    <property type="project" value="UniProtKB-SubCell"/>
</dbReference>
<keyword evidence="2 5" id="KW-0489">Methyltransferase</keyword>
<feature type="compositionally biased region" description="Pro residues" evidence="6">
    <location>
        <begin position="37"/>
        <end position="46"/>
    </location>
</feature>
<organism evidence="8 9">
    <name type="scientific">Streptomyces calidiresistens</name>
    <dbReference type="NCBI Taxonomy" id="1485586"/>
    <lineage>
        <taxon>Bacteria</taxon>
        <taxon>Bacillati</taxon>
        <taxon>Actinomycetota</taxon>
        <taxon>Actinomycetes</taxon>
        <taxon>Kitasatosporales</taxon>
        <taxon>Streptomycetaceae</taxon>
        <taxon>Streptomyces</taxon>
    </lineage>
</organism>